<name>A0A1H3VUJ5_9RHOB</name>
<dbReference type="Gene3D" id="3.30.479.30">
    <property type="entry name" value="Band 7 domain"/>
    <property type="match status" value="1"/>
</dbReference>
<comment type="function">
    <text evidence="3">HflC and HflK could encode or regulate a protease.</text>
</comment>
<comment type="similarity">
    <text evidence="2 3">Belongs to the band 7/mec-2 family. HflK subfamily.</text>
</comment>
<dbReference type="PANTHER" id="PTHR42911">
    <property type="entry name" value="MODULATOR OF FTSH PROTEASE HFLC"/>
    <property type="match status" value="1"/>
</dbReference>
<gene>
    <name evidence="6" type="ORF">SAMN05444370_101333</name>
</gene>
<dbReference type="InterPro" id="IPR036013">
    <property type="entry name" value="Band_7/SPFH_dom_sf"/>
</dbReference>
<comment type="subcellular location">
    <subcellularLocation>
        <location evidence="1">Membrane</location>
        <topology evidence="1">Single-pass membrane protein</topology>
    </subcellularLocation>
</comment>
<dbReference type="EMBL" id="FNQM01000001">
    <property type="protein sequence ID" value="SDZ78439.1"/>
    <property type="molecule type" value="Genomic_DNA"/>
</dbReference>
<keyword evidence="6" id="KW-0645">Protease</keyword>
<dbReference type="InterPro" id="IPR010201">
    <property type="entry name" value="HflK"/>
</dbReference>
<keyword evidence="7" id="KW-1185">Reference proteome</keyword>
<dbReference type="Pfam" id="PF01145">
    <property type="entry name" value="Band_7"/>
    <property type="match status" value="1"/>
</dbReference>
<evidence type="ECO:0000256" key="1">
    <source>
        <dbReference type="ARBA" id="ARBA00004167"/>
    </source>
</evidence>
<dbReference type="OrthoDB" id="9779595at2"/>
<dbReference type="SUPFAM" id="SSF117892">
    <property type="entry name" value="Band 7/SPFH domain"/>
    <property type="match status" value="1"/>
</dbReference>
<dbReference type="GO" id="GO:0006508">
    <property type="term" value="P:proteolysis"/>
    <property type="evidence" value="ECO:0007669"/>
    <property type="project" value="UniProtKB-KW"/>
</dbReference>
<dbReference type="SMART" id="SM00244">
    <property type="entry name" value="PHB"/>
    <property type="match status" value="1"/>
</dbReference>
<evidence type="ECO:0000256" key="2">
    <source>
        <dbReference type="ARBA" id="ARBA00006971"/>
    </source>
</evidence>
<evidence type="ECO:0000313" key="6">
    <source>
        <dbReference type="EMBL" id="SDZ78439.1"/>
    </source>
</evidence>
<dbReference type="Proteomes" id="UP000198703">
    <property type="component" value="Unassembled WGS sequence"/>
</dbReference>
<organism evidence="6 7">
    <name type="scientific">Rubrimonas cliftonensis</name>
    <dbReference type="NCBI Taxonomy" id="89524"/>
    <lineage>
        <taxon>Bacteria</taxon>
        <taxon>Pseudomonadati</taxon>
        <taxon>Pseudomonadota</taxon>
        <taxon>Alphaproteobacteria</taxon>
        <taxon>Rhodobacterales</taxon>
        <taxon>Paracoccaceae</taxon>
        <taxon>Rubrimonas</taxon>
    </lineage>
</organism>
<reference evidence="6 7" key="1">
    <citation type="submission" date="2016-10" db="EMBL/GenBank/DDBJ databases">
        <authorList>
            <person name="de Groot N.N."/>
        </authorList>
    </citation>
    <scope>NUCLEOTIDE SEQUENCE [LARGE SCALE GENOMIC DNA]</scope>
    <source>
        <strain evidence="6 7">DSM 15345</strain>
    </source>
</reference>
<evidence type="ECO:0000259" key="5">
    <source>
        <dbReference type="SMART" id="SM00244"/>
    </source>
</evidence>
<feature type="domain" description="Band 7" evidence="5">
    <location>
        <begin position="93"/>
        <end position="265"/>
    </location>
</feature>
<feature type="compositionally biased region" description="Gly residues" evidence="4">
    <location>
        <begin position="9"/>
        <end position="34"/>
    </location>
</feature>
<evidence type="ECO:0000256" key="4">
    <source>
        <dbReference type="SAM" id="MobiDB-lite"/>
    </source>
</evidence>
<proteinExistence type="inferred from homology"/>
<accession>A0A1H3VUJ5</accession>
<dbReference type="PANTHER" id="PTHR42911:SF1">
    <property type="entry name" value="MODULATOR OF FTSH PROTEASE HFLC"/>
    <property type="match status" value="1"/>
</dbReference>
<keyword evidence="6" id="KW-0378">Hydrolase</keyword>
<evidence type="ECO:0000256" key="3">
    <source>
        <dbReference type="RuleBase" id="RU364113"/>
    </source>
</evidence>
<dbReference type="InterPro" id="IPR001107">
    <property type="entry name" value="Band_7"/>
</dbReference>
<dbReference type="AlphaFoldDB" id="A0A1H3VUJ5"/>
<protein>
    <recommendedName>
        <fullName evidence="3">Protein HflK</fullName>
    </recommendedName>
</protein>
<dbReference type="GO" id="GO:0008233">
    <property type="term" value="F:peptidase activity"/>
    <property type="evidence" value="ECO:0007669"/>
    <property type="project" value="UniProtKB-KW"/>
</dbReference>
<dbReference type="CDD" id="cd03404">
    <property type="entry name" value="SPFH_HflK"/>
    <property type="match status" value="1"/>
</dbReference>
<dbReference type="GO" id="GO:0016020">
    <property type="term" value="C:membrane"/>
    <property type="evidence" value="ECO:0007669"/>
    <property type="project" value="UniProtKB-SubCell"/>
</dbReference>
<evidence type="ECO:0000313" key="7">
    <source>
        <dbReference type="Proteomes" id="UP000198703"/>
    </source>
</evidence>
<comment type="subunit">
    <text evidence="3">HflC and HflK may interact to form a multimeric complex.</text>
</comment>
<feature type="region of interest" description="Disordered" evidence="4">
    <location>
        <begin position="1"/>
        <end position="43"/>
    </location>
</feature>
<dbReference type="RefSeq" id="WP_093247744.1">
    <property type="nucleotide sequence ID" value="NZ_FNQM01000001.1"/>
</dbReference>
<sequence>MPWSNNSGGPWGGGGQGGGSGGGKGPWGGGGGGGGDRRPPDIDDILRQGREKLRVIVGGGGGGRGRGGGGLPPLGRKGFALIGVALVAVWIFASLYTVKPEEQSVELLFGEYIGTRDSGLQFAPFPFVTYEKRAVTRENTVDIGFEQSSRNRLADTGLMLTGDENIVDIDFQVVWNINDLRAHLFNLAGQTETIRAVSESAMREVIGRSQLSPILNRDRALVSQQVRDLIQQTLDGYEAGVNILRVNFDRADPPNEVIDAFRDVQAAAQDRNTAESRAEAYANQALAEARGSAAQILQEAEAYAAQTVNEASGEAARFVSIYDEYARAPDVTRQRLYLETMERVLGGMDKVILDDVGANGGGGQGVVPYLPLNELTRRSDR</sequence>
<dbReference type="STRING" id="89524.SAMN05444370_101333"/>
<dbReference type="NCBIfam" id="TIGR01933">
    <property type="entry name" value="hflK"/>
    <property type="match status" value="1"/>
</dbReference>